<sequence length="200" mass="22412">MSSLVRQSLIAVALLSVAMVETAPVDGGKSTAKSVPKAAAMRKTYAAANKALRRGKRNVVVEEIPEADEEDILREQLSELSDDQLAMLADIVQNEIDRYDPTAEAYDIVEIPEYITNDAYGPRDRRSVVYDPYAQEDEPEDADAYEEVVFVPEQVLVEAALEAEAEQEAQDELDELELRERIAEIATILNERATRRMRLI</sequence>
<keyword evidence="4" id="KW-1185">Reference proteome</keyword>
<keyword evidence="1" id="KW-0175">Coiled coil</keyword>
<gene>
    <name evidence="3" type="ORF">CBOVIS_LOCUS10635</name>
</gene>
<dbReference type="OrthoDB" id="5850536at2759"/>
<evidence type="ECO:0000313" key="4">
    <source>
        <dbReference type="Proteomes" id="UP000494206"/>
    </source>
</evidence>
<comment type="caution">
    <text evidence="3">The sequence shown here is derived from an EMBL/GenBank/DDBJ whole genome shotgun (WGS) entry which is preliminary data.</text>
</comment>
<feature type="signal peptide" evidence="2">
    <location>
        <begin position="1"/>
        <end position="22"/>
    </location>
</feature>
<dbReference type="EMBL" id="CADEPM010000007">
    <property type="protein sequence ID" value="CAB3408914.1"/>
    <property type="molecule type" value="Genomic_DNA"/>
</dbReference>
<evidence type="ECO:0000256" key="2">
    <source>
        <dbReference type="SAM" id="SignalP"/>
    </source>
</evidence>
<protein>
    <submittedName>
        <fullName evidence="3">Uncharacterized protein</fullName>
    </submittedName>
</protein>
<reference evidence="3 4" key="1">
    <citation type="submission" date="2020-04" db="EMBL/GenBank/DDBJ databases">
        <authorList>
            <person name="Laetsch R D."/>
            <person name="Stevens L."/>
            <person name="Kumar S."/>
            <person name="Blaxter L. M."/>
        </authorList>
    </citation>
    <scope>NUCLEOTIDE SEQUENCE [LARGE SCALE GENOMIC DNA]</scope>
</reference>
<name>A0A8S1F4V9_9PELO</name>
<dbReference type="Proteomes" id="UP000494206">
    <property type="component" value="Unassembled WGS sequence"/>
</dbReference>
<accession>A0A8S1F4V9</accession>
<organism evidence="3 4">
    <name type="scientific">Caenorhabditis bovis</name>
    <dbReference type="NCBI Taxonomy" id="2654633"/>
    <lineage>
        <taxon>Eukaryota</taxon>
        <taxon>Metazoa</taxon>
        <taxon>Ecdysozoa</taxon>
        <taxon>Nematoda</taxon>
        <taxon>Chromadorea</taxon>
        <taxon>Rhabditida</taxon>
        <taxon>Rhabditina</taxon>
        <taxon>Rhabditomorpha</taxon>
        <taxon>Rhabditoidea</taxon>
        <taxon>Rhabditidae</taxon>
        <taxon>Peloderinae</taxon>
        <taxon>Caenorhabditis</taxon>
    </lineage>
</organism>
<feature type="coiled-coil region" evidence="1">
    <location>
        <begin position="159"/>
        <end position="186"/>
    </location>
</feature>
<keyword evidence="2" id="KW-0732">Signal</keyword>
<feature type="chain" id="PRO_5035841388" evidence="2">
    <location>
        <begin position="23"/>
        <end position="200"/>
    </location>
</feature>
<evidence type="ECO:0000313" key="3">
    <source>
        <dbReference type="EMBL" id="CAB3408914.1"/>
    </source>
</evidence>
<evidence type="ECO:0000256" key="1">
    <source>
        <dbReference type="SAM" id="Coils"/>
    </source>
</evidence>
<dbReference type="AlphaFoldDB" id="A0A8S1F4V9"/>
<proteinExistence type="predicted"/>